<feature type="transmembrane region" description="Helical" evidence="1">
    <location>
        <begin position="49"/>
        <end position="71"/>
    </location>
</feature>
<gene>
    <name evidence="2" type="ORF">EDC39_10895</name>
</gene>
<keyword evidence="1" id="KW-0472">Membrane</keyword>
<organism evidence="2 3">
    <name type="scientific">Geothermobacter ehrlichii</name>
    <dbReference type="NCBI Taxonomy" id="213224"/>
    <lineage>
        <taxon>Bacteria</taxon>
        <taxon>Pseudomonadati</taxon>
        <taxon>Thermodesulfobacteriota</taxon>
        <taxon>Desulfuromonadia</taxon>
        <taxon>Desulfuromonadales</taxon>
        <taxon>Geothermobacteraceae</taxon>
        <taxon>Geothermobacter</taxon>
    </lineage>
</organism>
<evidence type="ECO:0000313" key="3">
    <source>
        <dbReference type="Proteomes" id="UP000324159"/>
    </source>
</evidence>
<dbReference type="EMBL" id="VNIB01000008">
    <property type="protein sequence ID" value="TYO98158.1"/>
    <property type="molecule type" value="Genomic_DNA"/>
</dbReference>
<dbReference type="AlphaFoldDB" id="A0A5D3WIU8"/>
<keyword evidence="1" id="KW-0812">Transmembrane</keyword>
<dbReference type="Proteomes" id="UP000324159">
    <property type="component" value="Unassembled WGS sequence"/>
</dbReference>
<dbReference type="Pfam" id="PF07456">
    <property type="entry name" value="Hpre_diP_synt_I"/>
    <property type="match status" value="1"/>
</dbReference>
<feature type="transmembrane region" description="Helical" evidence="1">
    <location>
        <begin position="83"/>
        <end position="104"/>
    </location>
</feature>
<dbReference type="Gene3D" id="1.10.1760.20">
    <property type="match status" value="1"/>
</dbReference>
<dbReference type="PIRSF" id="PIRSF027391">
    <property type="entry name" value="Hpre_diP_synt_I"/>
    <property type="match status" value="1"/>
</dbReference>
<comment type="caution">
    <text evidence="2">The sequence shown here is derived from an EMBL/GenBank/DDBJ whole genome shotgun (WGS) entry which is preliminary data.</text>
</comment>
<feature type="transmembrane region" description="Helical" evidence="1">
    <location>
        <begin position="116"/>
        <end position="139"/>
    </location>
</feature>
<feature type="transmembrane region" description="Helical" evidence="1">
    <location>
        <begin position="151"/>
        <end position="170"/>
    </location>
</feature>
<proteinExistence type="predicted"/>
<feature type="transmembrane region" description="Helical" evidence="1">
    <location>
        <begin position="18"/>
        <end position="37"/>
    </location>
</feature>
<sequence>MTSSAADPERLRKSRREVFLALFIAQAVALHTFEYLLPSPAPWFRLGFANILTLVALFLFDAGGAWTVALSRILVSSLLLGRFLTPGFFLSLSGGVLATAIMILARRLAGDRLSPIGVSLLGAAGHAFGQLLCAWLLLVRHAGLWTLFPPLLLFALGTGLVNGLAADAVIRHLRGHRAFAGDQGNRSA</sequence>
<evidence type="ECO:0000256" key="1">
    <source>
        <dbReference type="SAM" id="Phobius"/>
    </source>
</evidence>
<accession>A0A5D3WIU8</accession>
<keyword evidence="1" id="KW-1133">Transmembrane helix</keyword>
<dbReference type="OrthoDB" id="9799095at2"/>
<reference evidence="2 3" key="1">
    <citation type="submission" date="2019-07" db="EMBL/GenBank/DDBJ databases">
        <title>Genomic Encyclopedia of Type Strains, Phase IV (KMG-IV): sequencing the most valuable type-strain genomes for metagenomic binning, comparative biology and taxonomic classification.</title>
        <authorList>
            <person name="Goeker M."/>
        </authorList>
    </citation>
    <scope>NUCLEOTIDE SEQUENCE [LARGE SCALE GENOMIC DNA]</scope>
    <source>
        <strain evidence="2 3">SS015</strain>
    </source>
</reference>
<keyword evidence="3" id="KW-1185">Reference proteome</keyword>
<evidence type="ECO:0000313" key="2">
    <source>
        <dbReference type="EMBL" id="TYO98158.1"/>
    </source>
</evidence>
<dbReference type="InterPro" id="IPR010898">
    <property type="entry name" value="Hpre_diP_synth_I"/>
</dbReference>
<protein>
    <submittedName>
        <fullName evidence="2">Heptaprenyl diphosphate synthase</fullName>
    </submittedName>
</protein>
<name>A0A5D3WIU8_9BACT</name>
<dbReference type="InterPro" id="IPR014535">
    <property type="entry name" value="Hpre_diP_synt_I"/>
</dbReference>
<dbReference type="RefSeq" id="WP_148896229.1">
    <property type="nucleotide sequence ID" value="NZ_VNIB01000008.1"/>
</dbReference>